<reference evidence="4" key="1">
    <citation type="submission" date="2017-02" db="UniProtKB">
        <authorList>
            <consortium name="WormBaseParasite"/>
        </authorList>
    </citation>
    <scope>IDENTIFICATION</scope>
</reference>
<accession>A0A0R3RTP4</accession>
<evidence type="ECO:0000313" key="4">
    <source>
        <dbReference type="WBParaSite" id="EEL_0000535201-mRNA-1"/>
    </source>
</evidence>
<sequence>MESEDDSSTLRSSIRSRRSSRLSTVNNQASDKRRSLRGRRSSMSVKEVVDGIEIIKDVIIGDDLTKVNERNSSVVSDKMAAIDEEKEHLVNYMKKLKNEKEEWDNILQNYAKIADVTKRLLCFLEKAFDTNKDTCSEMNKSIVLNAKRVEEVRIEYIGNRNAPSSIEIALAMRPALQKRAELQVSQNEKLKAEVAAAEERFRRLQELIKIQGKYLNYENKDDLLSQKAECDATLLRIENWMAKHGFSKRLFEAVQ</sequence>
<proteinExistence type="predicted"/>
<dbReference type="WBParaSite" id="EEL_0000535201-mRNA-1">
    <property type="protein sequence ID" value="EEL_0000535201-mRNA-1"/>
    <property type="gene ID" value="EEL_0000535201"/>
</dbReference>
<feature type="coiled-coil region" evidence="1">
    <location>
        <begin position="180"/>
        <end position="207"/>
    </location>
</feature>
<feature type="region of interest" description="Disordered" evidence="2">
    <location>
        <begin position="1"/>
        <end position="40"/>
    </location>
</feature>
<dbReference type="Proteomes" id="UP000050640">
    <property type="component" value="Unplaced"/>
</dbReference>
<protein>
    <submittedName>
        <fullName evidence="4">Uncharacterized protein</fullName>
    </submittedName>
</protein>
<keyword evidence="3" id="KW-1185">Reference proteome</keyword>
<evidence type="ECO:0000256" key="2">
    <source>
        <dbReference type="SAM" id="MobiDB-lite"/>
    </source>
</evidence>
<feature type="coiled-coil region" evidence="1">
    <location>
        <begin position="79"/>
        <end position="113"/>
    </location>
</feature>
<organism evidence="3 4">
    <name type="scientific">Elaeophora elaphi</name>
    <dbReference type="NCBI Taxonomy" id="1147741"/>
    <lineage>
        <taxon>Eukaryota</taxon>
        <taxon>Metazoa</taxon>
        <taxon>Ecdysozoa</taxon>
        <taxon>Nematoda</taxon>
        <taxon>Chromadorea</taxon>
        <taxon>Rhabditida</taxon>
        <taxon>Spirurina</taxon>
        <taxon>Spiruromorpha</taxon>
        <taxon>Filarioidea</taxon>
        <taxon>Onchocercidae</taxon>
        <taxon>Elaeophora</taxon>
    </lineage>
</organism>
<evidence type="ECO:0000313" key="3">
    <source>
        <dbReference type="Proteomes" id="UP000050640"/>
    </source>
</evidence>
<name>A0A0R3RTP4_9BILA</name>
<dbReference type="AlphaFoldDB" id="A0A0R3RTP4"/>
<keyword evidence="1" id="KW-0175">Coiled coil</keyword>
<evidence type="ECO:0000256" key="1">
    <source>
        <dbReference type="SAM" id="Coils"/>
    </source>
</evidence>